<feature type="transmembrane region" description="Helical" evidence="7">
    <location>
        <begin position="77"/>
        <end position="96"/>
    </location>
</feature>
<protein>
    <submittedName>
        <fullName evidence="8">DoxX family protein</fullName>
    </submittedName>
</protein>
<dbReference type="AlphaFoldDB" id="A0A2S8FNR8"/>
<dbReference type="RefSeq" id="WP_105355565.1">
    <property type="nucleotide sequence ID" value="NZ_PUIB01000017.1"/>
</dbReference>
<dbReference type="Proteomes" id="UP000239388">
    <property type="component" value="Unassembled WGS sequence"/>
</dbReference>
<dbReference type="GO" id="GO:0005886">
    <property type="term" value="C:plasma membrane"/>
    <property type="evidence" value="ECO:0007669"/>
    <property type="project" value="UniProtKB-SubCell"/>
</dbReference>
<gene>
    <name evidence="8" type="ORF">C5Y98_16390</name>
</gene>
<comment type="caution">
    <text evidence="8">The sequence shown here is derived from an EMBL/GenBank/DDBJ whole genome shotgun (WGS) entry which is preliminary data.</text>
</comment>
<sequence>MNPIVQGVLTVVGRVFIVTIFLLSAVGNKIPNFKGVAQYMASEGVPAPQFMLTGAILFLIAGSLSIALGYRARIGAGMLLIFLALATYFFHDYWTFEGEAAQMQTIQFMKNLSMMGTMLFIIANGSGKWSLDDRLPTGGDAA</sequence>
<comment type="similarity">
    <text evidence="2">Belongs to the DoxX family.</text>
</comment>
<evidence type="ECO:0000256" key="5">
    <source>
        <dbReference type="ARBA" id="ARBA00022989"/>
    </source>
</evidence>
<evidence type="ECO:0000256" key="7">
    <source>
        <dbReference type="SAM" id="Phobius"/>
    </source>
</evidence>
<evidence type="ECO:0000256" key="3">
    <source>
        <dbReference type="ARBA" id="ARBA00022475"/>
    </source>
</evidence>
<evidence type="ECO:0000256" key="2">
    <source>
        <dbReference type="ARBA" id="ARBA00006679"/>
    </source>
</evidence>
<reference evidence="8 9" key="1">
    <citation type="submission" date="2018-02" db="EMBL/GenBank/DDBJ databases">
        <title>Comparative genomes isolates from brazilian mangrove.</title>
        <authorList>
            <person name="Araujo J.E."/>
            <person name="Taketani R.G."/>
            <person name="Silva M.C.P."/>
            <person name="Loureco M.V."/>
            <person name="Andreote F.D."/>
        </authorList>
    </citation>
    <scope>NUCLEOTIDE SEQUENCE [LARGE SCALE GENOMIC DNA]</scope>
    <source>
        <strain evidence="8 9">NAP PRIS-MGV</strain>
    </source>
</reference>
<feature type="transmembrane region" description="Helical" evidence="7">
    <location>
        <begin position="7"/>
        <end position="27"/>
    </location>
</feature>
<keyword evidence="4 7" id="KW-0812">Transmembrane</keyword>
<proteinExistence type="inferred from homology"/>
<dbReference type="InterPro" id="IPR051907">
    <property type="entry name" value="DoxX-like_oxidoreductase"/>
</dbReference>
<dbReference type="EMBL" id="PUIB01000017">
    <property type="protein sequence ID" value="PQO33807.1"/>
    <property type="molecule type" value="Genomic_DNA"/>
</dbReference>
<keyword evidence="5 7" id="KW-1133">Transmembrane helix</keyword>
<feature type="transmembrane region" description="Helical" evidence="7">
    <location>
        <begin position="108"/>
        <end position="125"/>
    </location>
</feature>
<feature type="transmembrane region" description="Helical" evidence="7">
    <location>
        <begin position="47"/>
        <end position="70"/>
    </location>
</feature>
<keyword evidence="6 7" id="KW-0472">Membrane</keyword>
<evidence type="ECO:0000313" key="8">
    <source>
        <dbReference type="EMBL" id="PQO33807.1"/>
    </source>
</evidence>
<dbReference type="Pfam" id="PF07681">
    <property type="entry name" value="DoxX"/>
    <property type="match status" value="1"/>
</dbReference>
<evidence type="ECO:0000256" key="1">
    <source>
        <dbReference type="ARBA" id="ARBA00004651"/>
    </source>
</evidence>
<evidence type="ECO:0000313" key="9">
    <source>
        <dbReference type="Proteomes" id="UP000239388"/>
    </source>
</evidence>
<dbReference type="InterPro" id="IPR032808">
    <property type="entry name" value="DoxX"/>
</dbReference>
<evidence type="ECO:0000256" key="6">
    <source>
        <dbReference type="ARBA" id="ARBA00023136"/>
    </source>
</evidence>
<name>A0A2S8FNR8_9BACT</name>
<comment type="subcellular location">
    <subcellularLocation>
        <location evidence="1">Cell membrane</location>
        <topology evidence="1">Multi-pass membrane protein</topology>
    </subcellularLocation>
</comment>
<dbReference type="PANTHER" id="PTHR33452">
    <property type="entry name" value="OXIDOREDUCTASE CATD-RELATED"/>
    <property type="match status" value="1"/>
</dbReference>
<keyword evidence="3" id="KW-1003">Cell membrane</keyword>
<evidence type="ECO:0000256" key="4">
    <source>
        <dbReference type="ARBA" id="ARBA00022692"/>
    </source>
</evidence>
<dbReference type="OrthoDB" id="9792760at2"/>
<dbReference type="PANTHER" id="PTHR33452:SF1">
    <property type="entry name" value="INNER MEMBRANE PROTEIN YPHA-RELATED"/>
    <property type="match status" value="1"/>
</dbReference>
<accession>A0A2S8FNR8</accession>
<organism evidence="8 9">
    <name type="scientific">Blastopirellula marina</name>
    <dbReference type="NCBI Taxonomy" id="124"/>
    <lineage>
        <taxon>Bacteria</taxon>
        <taxon>Pseudomonadati</taxon>
        <taxon>Planctomycetota</taxon>
        <taxon>Planctomycetia</taxon>
        <taxon>Pirellulales</taxon>
        <taxon>Pirellulaceae</taxon>
        <taxon>Blastopirellula</taxon>
    </lineage>
</organism>